<dbReference type="InterPro" id="IPR011991">
    <property type="entry name" value="ArsR-like_HTH"/>
</dbReference>
<dbReference type="SUPFAM" id="SSF46785">
    <property type="entry name" value="Winged helix' DNA-binding domain"/>
    <property type="match status" value="1"/>
</dbReference>
<proteinExistence type="predicted"/>
<organism evidence="2 3">
    <name type="scientific">Lysinibacillus xylanilyticus</name>
    <dbReference type="NCBI Taxonomy" id="582475"/>
    <lineage>
        <taxon>Bacteria</taxon>
        <taxon>Bacillati</taxon>
        <taxon>Bacillota</taxon>
        <taxon>Bacilli</taxon>
        <taxon>Bacillales</taxon>
        <taxon>Bacillaceae</taxon>
        <taxon>Lysinibacillus</taxon>
    </lineage>
</organism>
<reference evidence="3" key="1">
    <citation type="submission" date="2015-07" db="EMBL/GenBank/DDBJ databases">
        <authorList>
            <consortium name="Consortium for Microbial Forensics and Genomics (microFORGE)"/>
            <person name="Knight B.M."/>
            <person name="Roberts D.P."/>
            <person name="Lin D."/>
            <person name="Hari K."/>
            <person name="Fletcher J."/>
            <person name="Melcher U."/>
            <person name="Blagden T."/>
            <person name="Winegar R.A."/>
        </authorList>
    </citation>
    <scope>NUCLEOTIDE SEQUENCE [LARGE SCALE GENOMIC DNA]</scope>
    <source>
        <strain evidence="3">DSM 23493</strain>
    </source>
</reference>
<evidence type="ECO:0000313" key="3">
    <source>
        <dbReference type="Proteomes" id="UP000037326"/>
    </source>
</evidence>
<dbReference type="CDD" id="cd00090">
    <property type="entry name" value="HTH_ARSR"/>
    <property type="match status" value="1"/>
</dbReference>
<sequence length="236" mass="26880">MINPLKITSTLADETRYSIYEYILQEKKTVTVQNIADRFGIHPNVARLHLTKLTEINIITADFAKTGKGGRPGRVYKASDKGVSLSFPRRDEDRLLKWTIQLIKEFGPSALEKCKDISYQDGYQQIKNHVNAELQLNNTLSFEQKLQLLTDNAALIGYIPQVQQTEHGKSVTFSIFNCPFQEQLTTHSEIVCSLHESYLKGQVDALYSSNEFVQIDSMIHNCDLCKYEINVTEIDS</sequence>
<dbReference type="EMBL" id="LFXJ01000005">
    <property type="protein sequence ID" value="KMY31391.1"/>
    <property type="molecule type" value="Genomic_DNA"/>
</dbReference>
<protein>
    <submittedName>
        <fullName evidence="2">Transcriptional regulator</fullName>
    </submittedName>
</protein>
<dbReference type="InterPro" id="IPR036388">
    <property type="entry name" value="WH-like_DNA-bd_sf"/>
</dbReference>
<evidence type="ECO:0000256" key="1">
    <source>
        <dbReference type="ARBA" id="ARBA00023125"/>
    </source>
</evidence>
<comment type="caution">
    <text evidence="2">The sequence shown here is derived from an EMBL/GenBank/DDBJ whole genome shotgun (WGS) entry which is preliminary data.</text>
</comment>
<dbReference type="Gene3D" id="1.10.10.10">
    <property type="entry name" value="Winged helix-like DNA-binding domain superfamily/Winged helix DNA-binding domain"/>
    <property type="match status" value="1"/>
</dbReference>
<dbReference type="InterPro" id="IPR036390">
    <property type="entry name" value="WH_DNA-bd_sf"/>
</dbReference>
<accession>A0A0K9FB97</accession>
<dbReference type="GO" id="GO:0003677">
    <property type="term" value="F:DNA binding"/>
    <property type="evidence" value="ECO:0007669"/>
    <property type="project" value="UniProtKB-KW"/>
</dbReference>
<dbReference type="Proteomes" id="UP000037326">
    <property type="component" value="Unassembled WGS sequence"/>
</dbReference>
<dbReference type="OrthoDB" id="2729610at2"/>
<dbReference type="AlphaFoldDB" id="A0A0K9FB97"/>
<evidence type="ECO:0000313" key="2">
    <source>
        <dbReference type="EMBL" id="KMY31391.1"/>
    </source>
</evidence>
<dbReference type="GeneID" id="96597439"/>
<keyword evidence="1" id="KW-0238">DNA-binding</keyword>
<name>A0A0K9FB97_9BACI</name>
<dbReference type="Pfam" id="PF12840">
    <property type="entry name" value="HTH_20"/>
    <property type="match status" value="1"/>
</dbReference>
<gene>
    <name evidence="2" type="ORF">ACZ11_03785</name>
</gene>
<dbReference type="PATRIC" id="fig|582475.4.peg.156"/>
<dbReference type="RefSeq" id="WP_049663934.1">
    <property type="nucleotide sequence ID" value="NZ_JBIVOC010000040.1"/>
</dbReference>